<reference evidence="2 3" key="1">
    <citation type="journal article" date="2018" name="Front. Plant Sci.">
        <title>Red Clover (Trifolium pratense) and Zigzag Clover (T. medium) - A Picture of Genomic Similarities and Differences.</title>
        <authorList>
            <person name="Dluhosova J."/>
            <person name="Istvanek J."/>
            <person name="Nedelnik J."/>
            <person name="Repkova J."/>
        </authorList>
    </citation>
    <scope>NUCLEOTIDE SEQUENCE [LARGE SCALE GENOMIC DNA]</scope>
    <source>
        <strain evidence="3">cv. 10/8</strain>
        <tissue evidence="2">Leaf</tissue>
    </source>
</reference>
<accession>A0A392R857</accession>
<keyword evidence="3" id="KW-1185">Reference proteome</keyword>
<evidence type="ECO:0000313" key="2">
    <source>
        <dbReference type="EMBL" id="MCI32046.1"/>
    </source>
</evidence>
<sequence length="26" mass="2805">MGVKECPEMEAFPEGGMPPSLRSLVI</sequence>
<comment type="caution">
    <text evidence="2">The sequence shown here is derived from an EMBL/GenBank/DDBJ whole genome shotgun (WGS) entry which is preliminary data.</text>
</comment>
<feature type="region of interest" description="Disordered" evidence="1">
    <location>
        <begin position="1"/>
        <end position="26"/>
    </location>
</feature>
<feature type="non-terminal residue" evidence="2">
    <location>
        <position position="26"/>
    </location>
</feature>
<dbReference type="EMBL" id="LXQA010192239">
    <property type="protein sequence ID" value="MCI32046.1"/>
    <property type="molecule type" value="Genomic_DNA"/>
</dbReference>
<dbReference type="Proteomes" id="UP000265520">
    <property type="component" value="Unassembled WGS sequence"/>
</dbReference>
<organism evidence="2 3">
    <name type="scientific">Trifolium medium</name>
    <dbReference type="NCBI Taxonomy" id="97028"/>
    <lineage>
        <taxon>Eukaryota</taxon>
        <taxon>Viridiplantae</taxon>
        <taxon>Streptophyta</taxon>
        <taxon>Embryophyta</taxon>
        <taxon>Tracheophyta</taxon>
        <taxon>Spermatophyta</taxon>
        <taxon>Magnoliopsida</taxon>
        <taxon>eudicotyledons</taxon>
        <taxon>Gunneridae</taxon>
        <taxon>Pentapetalae</taxon>
        <taxon>rosids</taxon>
        <taxon>fabids</taxon>
        <taxon>Fabales</taxon>
        <taxon>Fabaceae</taxon>
        <taxon>Papilionoideae</taxon>
        <taxon>50 kb inversion clade</taxon>
        <taxon>NPAAA clade</taxon>
        <taxon>Hologalegina</taxon>
        <taxon>IRL clade</taxon>
        <taxon>Trifolieae</taxon>
        <taxon>Trifolium</taxon>
    </lineage>
</organism>
<name>A0A392R857_9FABA</name>
<protein>
    <submittedName>
        <fullName evidence="2">Uncharacterized protein</fullName>
    </submittedName>
</protein>
<proteinExistence type="predicted"/>
<dbReference type="AlphaFoldDB" id="A0A392R857"/>
<evidence type="ECO:0000313" key="3">
    <source>
        <dbReference type="Proteomes" id="UP000265520"/>
    </source>
</evidence>
<evidence type="ECO:0000256" key="1">
    <source>
        <dbReference type="SAM" id="MobiDB-lite"/>
    </source>
</evidence>